<evidence type="ECO:0000256" key="3">
    <source>
        <dbReference type="ARBA" id="ARBA00022763"/>
    </source>
</evidence>
<evidence type="ECO:0000259" key="14">
    <source>
        <dbReference type="PROSITE" id="PS50151"/>
    </source>
</evidence>
<dbReference type="InterPro" id="IPR047296">
    <property type="entry name" value="GIY-YIG_UvrC_Cho"/>
</dbReference>
<dbReference type="RefSeq" id="WP_088922000.1">
    <property type="nucleotide sequence ID" value="NZ_CP018632.1"/>
</dbReference>
<dbReference type="InterPro" id="IPR000305">
    <property type="entry name" value="GIY-YIG_endonuc"/>
</dbReference>
<dbReference type="GO" id="GO:0003677">
    <property type="term" value="F:DNA binding"/>
    <property type="evidence" value="ECO:0007669"/>
    <property type="project" value="UniProtKB-UniRule"/>
</dbReference>
<keyword evidence="2 13" id="KW-0963">Cytoplasm</keyword>
<dbReference type="InterPro" id="IPR004791">
    <property type="entry name" value="UvrC"/>
</dbReference>
<dbReference type="Pfam" id="PF02151">
    <property type="entry name" value="UVR"/>
    <property type="match status" value="1"/>
</dbReference>
<accession>A0A2Z2P1S8</accession>
<dbReference type="CDD" id="cd10434">
    <property type="entry name" value="GIY-YIG_UvrC_Cho"/>
    <property type="match status" value="1"/>
</dbReference>
<dbReference type="Pfam" id="PF08459">
    <property type="entry name" value="UvrC_RNaseH_dom"/>
    <property type="match status" value="1"/>
</dbReference>
<dbReference type="InterPro" id="IPR010994">
    <property type="entry name" value="RuvA_2-like"/>
</dbReference>
<dbReference type="KEGG" id="gai:IMCC3135_21825"/>
<dbReference type="NCBIfam" id="TIGR00194">
    <property type="entry name" value="uvrC"/>
    <property type="match status" value="1"/>
</dbReference>
<keyword evidence="7 13" id="KW-0742">SOS response</keyword>
<protein>
    <recommendedName>
        <fullName evidence="11 13">UvrABC system protein C</fullName>
        <shortName evidence="13">Protein UvrC</shortName>
    </recommendedName>
    <alternativeName>
        <fullName evidence="12 13">Excinuclease ABC subunit C</fullName>
    </alternativeName>
</protein>
<keyword evidence="5 13" id="KW-0267">Excision nuclease</keyword>
<feature type="domain" description="UVR" evidence="14">
    <location>
        <begin position="194"/>
        <end position="229"/>
    </location>
</feature>
<reference evidence="17 18" key="1">
    <citation type="submission" date="2016-12" db="EMBL/GenBank/DDBJ databases">
        <authorList>
            <person name="Song W.-J."/>
            <person name="Kurnit D.M."/>
        </authorList>
    </citation>
    <scope>NUCLEOTIDE SEQUENCE [LARGE SCALE GENOMIC DNA]</scope>
    <source>
        <strain evidence="17 18">IMCC3135</strain>
    </source>
</reference>
<dbReference type="HAMAP" id="MF_00203">
    <property type="entry name" value="UvrC"/>
    <property type="match status" value="1"/>
</dbReference>
<dbReference type="Gene3D" id="4.10.860.10">
    <property type="entry name" value="UVR domain"/>
    <property type="match status" value="1"/>
</dbReference>
<feature type="domain" description="UvrC family homology region profile" evidence="16">
    <location>
        <begin position="244"/>
        <end position="467"/>
    </location>
</feature>
<keyword evidence="6 13" id="KW-0234">DNA repair</keyword>
<evidence type="ECO:0000256" key="2">
    <source>
        <dbReference type="ARBA" id="ARBA00022490"/>
    </source>
</evidence>
<dbReference type="PANTHER" id="PTHR30562:SF1">
    <property type="entry name" value="UVRABC SYSTEM PROTEIN C"/>
    <property type="match status" value="1"/>
</dbReference>
<dbReference type="PROSITE" id="PS50151">
    <property type="entry name" value="UVR"/>
    <property type="match status" value="1"/>
</dbReference>
<dbReference type="InterPro" id="IPR050066">
    <property type="entry name" value="UvrABC_protein_C"/>
</dbReference>
<comment type="subcellular location">
    <subcellularLocation>
        <location evidence="1 13">Cytoplasm</location>
    </subcellularLocation>
</comment>
<dbReference type="Pfam" id="PF22920">
    <property type="entry name" value="UvrC_RNaseH"/>
    <property type="match status" value="1"/>
</dbReference>
<dbReference type="FunFam" id="1.10.150.20:FF:000005">
    <property type="entry name" value="UvrABC system protein C"/>
    <property type="match status" value="1"/>
</dbReference>
<name>A0A2Z2P1S8_9GAMM</name>
<keyword evidence="18" id="KW-1185">Reference proteome</keyword>
<dbReference type="Gene3D" id="3.30.420.340">
    <property type="entry name" value="UvrC, RNAse H endonuclease domain"/>
    <property type="match status" value="1"/>
</dbReference>
<dbReference type="InterPro" id="IPR001162">
    <property type="entry name" value="UvrC_RNase_H_dom"/>
</dbReference>
<evidence type="ECO:0000256" key="8">
    <source>
        <dbReference type="ARBA" id="ARBA00059452"/>
    </source>
</evidence>
<evidence type="ECO:0000256" key="10">
    <source>
        <dbReference type="ARBA" id="ARBA00062841"/>
    </source>
</evidence>
<dbReference type="PROSITE" id="PS50165">
    <property type="entry name" value="UVRC"/>
    <property type="match status" value="1"/>
</dbReference>
<dbReference type="PROSITE" id="PS50164">
    <property type="entry name" value="GIY_YIG"/>
    <property type="match status" value="1"/>
</dbReference>
<dbReference type="FunFam" id="3.40.1440.10:FF:000001">
    <property type="entry name" value="UvrABC system protein C"/>
    <property type="match status" value="1"/>
</dbReference>
<dbReference type="SUPFAM" id="SSF82771">
    <property type="entry name" value="GIY-YIG endonuclease"/>
    <property type="match status" value="1"/>
</dbReference>
<keyword evidence="3 13" id="KW-0227">DNA damage</keyword>
<dbReference type="SUPFAM" id="SSF47781">
    <property type="entry name" value="RuvA domain 2-like"/>
    <property type="match status" value="1"/>
</dbReference>
<dbReference type="GO" id="GO:0009381">
    <property type="term" value="F:excinuclease ABC activity"/>
    <property type="evidence" value="ECO:0007669"/>
    <property type="project" value="UniProtKB-UniRule"/>
</dbReference>
<evidence type="ECO:0000313" key="17">
    <source>
        <dbReference type="EMBL" id="ASJ74437.1"/>
    </source>
</evidence>
<dbReference type="OrthoDB" id="9804933at2"/>
<evidence type="ECO:0000256" key="1">
    <source>
        <dbReference type="ARBA" id="ARBA00004496"/>
    </source>
</evidence>
<dbReference type="InterPro" id="IPR035901">
    <property type="entry name" value="GIY-YIG_endonuc_sf"/>
</dbReference>
<dbReference type="Gene3D" id="3.40.1440.10">
    <property type="entry name" value="GIY-YIG endonuclease"/>
    <property type="match status" value="1"/>
</dbReference>
<keyword evidence="4 13" id="KW-0228">DNA excision</keyword>
<dbReference type="GO" id="GO:0006289">
    <property type="term" value="P:nucleotide-excision repair"/>
    <property type="evidence" value="ECO:0007669"/>
    <property type="project" value="UniProtKB-UniRule"/>
</dbReference>
<dbReference type="SMART" id="SM00465">
    <property type="entry name" value="GIYc"/>
    <property type="match status" value="1"/>
</dbReference>
<dbReference type="AlphaFoldDB" id="A0A2Z2P1S8"/>
<dbReference type="InterPro" id="IPR036876">
    <property type="entry name" value="UVR_dom_sf"/>
</dbReference>
<organism evidence="17 18">
    <name type="scientific">Granulosicoccus antarcticus IMCC3135</name>
    <dbReference type="NCBI Taxonomy" id="1192854"/>
    <lineage>
        <taxon>Bacteria</taxon>
        <taxon>Pseudomonadati</taxon>
        <taxon>Pseudomonadota</taxon>
        <taxon>Gammaproteobacteria</taxon>
        <taxon>Chromatiales</taxon>
        <taxon>Granulosicoccaceae</taxon>
        <taxon>Granulosicoccus</taxon>
    </lineage>
</organism>
<dbReference type="Gene3D" id="1.10.150.20">
    <property type="entry name" value="5' to 3' exonuclease, C-terminal subdomain"/>
    <property type="match status" value="1"/>
</dbReference>
<dbReference type="Pfam" id="PF01541">
    <property type="entry name" value="GIY-YIG"/>
    <property type="match status" value="1"/>
</dbReference>
<evidence type="ECO:0000256" key="7">
    <source>
        <dbReference type="ARBA" id="ARBA00023236"/>
    </source>
</evidence>
<evidence type="ECO:0000256" key="5">
    <source>
        <dbReference type="ARBA" id="ARBA00022881"/>
    </source>
</evidence>
<comment type="function">
    <text evidence="8 13">The UvrABC repair system catalyzes the recognition and processing of DNA lesions. UvrC both incises the 5' and 3' sides of the lesion. The N-terminal half is responsible for the 3' incision and the C-terminal half is responsible for the 5' incision.</text>
</comment>
<dbReference type="Proteomes" id="UP000250079">
    <property type="component" value="Chromosome"/>
</dbReference>
<evidence type="ECO:0000259" key="16">
    <source>
        <dbReference type="PROSITE" id="PS50165"/>
    </source>
</evidence>
<comment type="subunit">
    <text evidence="10 13">Interacts with UvrB in an incision complex.</text>
</comment>
<dbReference type="GO" id="GO:0009380">
    <property type="term" value="C:excinuclease repair complex"/>
    <property type="evidence" value="ECO:0007669"/>
    <property type="project" value="InterPro"/>
</dbReference>
<dbReference type="GO" id="GO:0009432">
    <property type="term" value="P:SOS response"/>
    <property type="evidence" value="ECO:0007669"/>
    <property type="project" value="UniProtKB-UniRule"/>
</dbReference>
<evidence type="ECO:0000256" key="9">
    <source>
        <dbReference type="ARBA" id="ARBA00061531"/>
    </source>
</evidence>
<sequence length="605" mass="67370">MRTVTTRPGVYRMYNEQGDIIYVGKASNLKNRLGSYFQKTLDNRKTQALVSQIVTVQTTVTDSAADALLLEHNLIKEHRPRYNVVLRDDKSYPYIFISTRDDYPRLSYQRGARKVPGKYIGPYPSAGSVKRSLGLVQKLFRVRQCEDSYFRNRSRPCLQYQIKRCTAPCVSRISPEEYRQDVDMTVRVLEGKSMDVVNDLVQRMEAASEALDFESAARLRDQIGSLKAVSDLSTTLRDGSNTDYVAAVTQGGQSCVQVFFVRNGINLGNKAFYPASPAGSTSGEILNAFMAQFYLEHDLPREIVCSEQVEDADLFAEVFSKRLGSSVGVVHSVRGERAKLQALALTNAEVGLATRLASRSGMAARLEAVRALVELDEAPSRMECFDISHTMGEATVASCVVFNAEGALKSDYRRFNIEDITPGDDYAAMRQALTRRYTRMIKEGRELPDILFIDGGKGQIGVAIEVLAELQVDSVQVVGVSKGPDRRPGDETLILCRDEQHGGRTERQLTTDSPALLLIQQIRDEAHRFAIAGHRARRAKKRQRSILEDIKGLGPKRRKQLLTHFGGLQRLQKAGIEDISAVPGISVDLAARVYDELHPTRVSKG</sequence>
<evidence type="ECO:0000256" key="12">
    <source>
        <dbReference type="ARBA" id="ARBA00077138"/>
    </source>
</evidence>
<dbReference type="EMBL" id="CP018632">
    <property type="protein sequence ID" value="ASJ74437.1"/>
    <property type="molecule type" value="Genomic_DNA"/>
</dbReference>
<gene>
    <name evidence="13 17" type="primary">uvrC</name>
    <name evidence="17" type="ORF">IMCC3135_21825</name>
</gene>
<feature type="domain" description="GIY-YIG" evidence="15">
    <location>
        <begin position="6"/>
        <end position="84"/>
    </location>
</feature>
<dbReference type="Pfam" id="PF14520">
    <property type="entry name" value="HHH_5"/>
    <property type="match status" value="1"/>
</dbReference>
<dbReference type="NCBIfam" id="NF001824">
    <property type="entry name" value="PRK00558.1-5"/>
    <property type="match status" value="1"/>
</dbReference>
<dbReference type="InterPro" id="IPR001943">
    <property type="entry name" value="UVR_dom"/>
</dbReference>
<dbReference type="SUPFAM" id="SSF46600">
    <property type="entry name" value="C-terminal UvrC-binding domain of UvrB"/>
    <property type="match status" value="1"/>
</dbReference>
<dbReference type="GO" id="GO:0005737">
    <property type="term" value="C:cytoplasm"/>
    <property type="evidence" value="ECO:0007669"/>
    <property type="project" value="UniProtKB-SubCell"/>
</dbReference>
<evidence type="ECO:0000256" key="4">
    <source>
        <dbReference type="ARBA" id="ARBA00022769"/>
    </source>
</evidence>
<dbReference type="PANTHER" id="PTHR30562">
    <property type="entry name" value="UVRC/OXIDOREDUCTASE"/>
    <property type="match status" value="1"/>
</dbReference>
<comment type="similarity">
    <text evidence="9 13">Belongs to the UvrC family.</text>
</comment>
<dbReference type="InterPro" id="IPR038476">
    <property type="entry name" value="UvrC_RNase_H_dom_sf"/>
</dbReference>
<dbReference type="FunFam" id="3.30.420.340:FF:000001">
    <property type="entry name" value="UvrABC system protein C"/>
    <property type="match status" value="1"/>
</dbReference>
<evidence type="ECO:0000313" key="18">
    <source>
        <dbReference type="Proteomes" id="UP000250079"/>
    </source>
</evidence>
<evidence type="ECO:0000256" key="6">
    <source>
        <dbReference type="ARBA" id="ARBA00023204"/>
    </source>
</evidence>
<proteinExistence type="inferred from homology"/>
<evidence type="ECO:0000256" key="13">
    <source>
        <dbReference type="HAMAP-Rule" id="MF_00203"/>
    </source>
</evidence>
<evidence type="ECO:0000259" key="15">
    <source>
        <dbReference type="PROSITE" id="PS50164"/>
    </source>
</evidence>
<evidence type="ECO:0000256" key="11">
    <source>
        <dbReference type="ARBA" id="ARBA00067419"/>
    </source>
</evidence>